<evidence type="ECO:0008006" key="3">
    <source>
        <dbReference type="Google" id="ProtNLM"/>
    </source>
</evidence>
<reference evidence="1 2" key="1">
    <citation type="submission" date="2019-11" db="EMBL/GenBank/DDBJ databases">
        <authorList>
            <person name="Dong K."/>
        </authorList>
    </citation>
    <scope>NUCLEOTIDE SEQUENCE [LARGE SCALE GENOMIC DNA]</scope>
    <source>
        <strain evidence="1 2">NBRC 112902</strain>
    </source>
</reference>
<sequence length="62" mass="6687">MADSIATVSIEEDDKGLFWVELDGSDHKKGPFETEELAAEAARDLIEGFSIALANHLLGANQ</sequence>
<dbReference type="Proteomes" id="UP000449846">
    <property type="component" value="Unassembled WGS sequence"/>
</dbReference>
<comment type="caution">
    <text evidence="1">The sequence shown here is derived from an EMBL/GenBank/DDBJ whole genome shotgun (WGS) entry which is preliminary data.</text>
</comment>
<dbReference type="AlphaFoldDB" id="A0A844HPR1"/>
<keyword evidence="2" id="KW-1185">Reference proteome</keyword>
<name>A0A844HPR1_9RHOB</name>
<proteinExistence type="predicted"/>
<evidence type="ECO:0000313" key="1">
    <source>
        <dbReference type="EMBL" id="MTH61119.1"/>
    </source>
</evidence>
<gene>
    <name evidence="1" type="ORF">GL300_18070</name>
</gene>
<evidence type="ECO:0000313" key="2">
    <source>
        <dbReference type="Proteomes" id="UP000449846"/>
    </source>
</evidence>
<protein>
    <recommendedName>
        <fullName evidence="3">HicB family protein</fullName>
    </recommendedName>
</protein>
<dbReference type="OrthoDB" id="502398at2"/>
<dbReference type="RefSeq" id="WP_155041061.1">
    <property type="nucleotide sequence ID" value="NZ_WMIG01000013.1"/>
</dbReference>
<dbReference type="EMBL" id="WMIG01000013">
    <property type="protein sequence ID" value="MTH61119.1"/>
    <property type="molecule type" value="Genomic_DNA"/>
</dbReference>
<accession>A0A844HPR1</accession>
<organism evidence="1 2">
    <name type="scientific">Paracoccus litorisediminis</name>
    <dbReference type="NCBI Taxonomy" id="2006130"/>
    <lineage>
        <taxon>Bacteria</taxon>
        <taxon>Pseudomonadati</taxon>
        <taxon>Pseudomonadota</taxon>
        <taxon>Alphaproteobacteria</taxon>
        <taxon>Rhodobacterales</taxon>
        <taxon>Paracoccaceae</taxon>
        <taxon>Paracoccus</taxon>
    </lineage>
</organism>